<evidence type="ECO:0000313" key="2">
    <source>
        <dbReference type="EMBL" id="MDD0988974.1"/>
    </source>
</evidence>
<accession>A0ABT5NMF5</accession>
<name>A0ABT5NMF5_9PSED</name>
<dbReference type="InterPro" id="IPR050491">
    <property type="entry name" value="AmpC-like"/>
</dbReference>
<dbReference type="Proteomes" id="UP001148203">
    <property type="component" value="Unassembled WGS sequence"/>
</dbReference>
<sequence length="293" mass="31812">MRYSLVANGTLQSPHKPEVSVPWWSFSKTVLAAAALTLVRDGLIRLDDEVLEGPFTLRQLLQHQAGLADYGELPEYHAAVAQGETPWPADEMLQRLDANRLRYAPGSGWRYSNVGYLYVTRLLERLTRLPLADVLEARVFAPLDMTAIRLATTCADLETVRMGADAGYDPRWVYHGLLVGPLSQAALLLDRLLSGALLPRALLDEMHSTLALGGPIPGRPWTVPGYALGLMIGTVDSGLTLCGHTGSGPNTVVAIYRSVQGKHTATCAAFSEGEDQGKVETQALLQLSQSLLR</sequence>
<protein>
    <submittedName>
        <fullName evidence="2">Beta-lactamase family protein</fullName>
    </submittedName>
</protein>
<evidence type="ECO:0000259" key="1">
    <source>
        <dbReference type="Pfam" id="PF00144"/>
    </source>
</evidence>
<organism evidence="2 3">
    <name type="scientific">Pseudomonas fontis</name>
    <dbReference type="NCBI Taxonomy" id="2942633"/>
    <lineage>
        <taxon>Bacteria</taxon>
        <taxon>Pseudomonadati</taxon>
        <taxon>Pseudomonadota</taxon>
        <taxon>Gammaproteobacteria</taxon>
        <taxon>Pseudomonadales</taxon>
        <taxon>Pseudomonadaceae</taxon>
        <taxon>Pseudomonas</taxon>
    </lineage>
</organism>
<dbReference type="Gene3D" id="3.40.710.10">
    <property type="entry name" value="DD-peptidase/beta-lactamase superfamily"/>
    <property type="match status" value="1"/>
</dbReference>
<proteinExistence type="predicted"/>
<feature type="domain" description="Beta-lactamase-related" evidence="1">
    <location>
        <begin position="8"/>
        <end position="257"/>
    </location>
</feature>
<keyword evidence="3" id="KW-1185">Reference proteome</keyword>
<dbReference type="Pfam" id="PF00144">
    <property type="entry name" value="Beta-lactamase"/>
    <property type="match status" value="1"/>
</dbReference>
<dbReference type="EMBL" id="JAMDGY010000002">
    <property type="protein sequence ID" value="MDD0988974.1"/>
    <property type="molecule type" value="Genomic_DNA"/>
</dbReference>
<reference evidence="2 3" key="1">
    <citation type="submission" date="2022-05" db="EMBL/GenBank/DDBJ databases">
        <title>Novel Pseudomonas spp. Isolated from a Rainbow Trout Aquaculture Facility.</title>
        <authorList>
            <person name="Testerman T."/>
            <person name="Graf J."/>
        </authorList>
    </citation>
    <scope>NUCLEOTIDE SEQUENCE [LARGE SCALE GENOMIC DNA]</scope>
    <source>
        <strain evidence="2 3">ID681</strain>
    </source>
</reference>
<dbReference type="PANTHER" id="PTHR46825:SF9">
    <property type="entry name" value="BETA-LACTAMASE-RELATED DOMAIN-CONTAINING PROTEIN"/>
    <property type="match status" value="1"/>
</dbReference>
<gene>
    <name evidence="2" type="ORF">M5G11_00290</name>
</gene>
<dbReference type="InterPro" id="IPR012338">
    <property type="entry name" value="Beta-lactam/transpept-like"/>
</dbReference>
<evidence type="ECO:0000313" key="3">
    <source>
        <dbReference type="Proteomes" id="UP001148203"/>
    </source>
</evidence>
<dbReference type="InterPro" id="IPR001466">
    <property type="entry name" value="Beta-lactam-related"/>
</dbReference>
<dbReference type="SUPFAM" id="SSF56601">
    <property type="entry name" value="beta-lactamase/transpeptidase-like"/>
    <property type="match status" value="1"/>
</dbReference>
<comment type="caution">
    <text evidence="2">The sequence shown here is derived from an EMBL/GenBank/DDBJ whole genome shotgun (WGS) entry which is preliminary data.</text>
</comment>
<dbReference type="PANTHER" id="PTHR46825">
    <property type="entry name" value="D-ALANYL-D-ALANINE-CARBOXYPEPTIDASE/ENDOPEPTIDASE AMPH"/>
    <property type="match status" value="1"/>
</dbReference>
<dbReference type="RefSeq" id="WP_273913059.1">
    <property type="nucleotide sequence ID" value="NZ_JAMDGX010000073.1"/>
</dbReference>